<gene>
    <name evidence="2" type="ORF">B0T19DRAFT_163466</name>
</gene>
<sequence>MATPVNPPPATAATEPAPRPSFTVSEVPAAPATATATNTIPTPTPVPATTTTANEGPESDAQPKPEPEPSKDKDKPASVDLDGASQAATAGTETTNTASQPATEELEPLPAAATDGAADDDVTALDFQGAVDSNHDIPSVETLRKIENYMVLDRDGKSHTFKSLYTGKHAARRMLVIFVRHFFCGQCQEYLRALSASITPETLLRLPISTFIAIIGCGDPSLIDMYAQETGCRFPIYADPTRKLYDELGMVRTLALGPRPAYVTKNLVKSSIASVFQGLKQIKKGLATKGGDARQIGGEFLFEPLTVLSPVSTPWAEVDRQISDVVPAAGGGGAGGEGVGTAGAGEGSRGATSGESETSASLAETSLDGKDDGEAAAGEEKRVTWCHRMKTTRDHCEIPELMEVLGLDGQGKPIRDKRRWERALEQRKGTGLSMASQISAMKAEAGGAGTGSGTA</sequence>
<keyword evidence="3" id="KW-1185">Reference proteome</keyword>
<feature type="compositionally biased region" description="Basic and acidic residues" evidence="1">
    <location>
        <begin position="61"/>
        <end position="77"/>
    </location>
</feature>
<dbReference type="EMBL" id="JAUEPO010000003">
    <property type="protein sequence ID" value="KAK3327443.1"/>
    <property type="molecule type" value="Genomic_DNA"/>
</dbReference>
<dbReference type="Gene3D" id="3.40.30.10">
    <property type="entry name" value="Glutaredoxin"/>
    <property type="match status" value="1"/>
</dbReference>
<dbReference type="SUPFAM" id="SSF52833">
    <property type="entry name" value="Thioredoxin-like"/>
    <property type="match status" value="1"/>
</dbReference>
<feature type="compositionally biased region" description="Low complexity" evidence="1">
    <location>
        <begin position="349"/>
        <end position="366"/>
    </location>
</feature>
<dbReference type="PANTHER" id="PTHR28630:SF3">
    <property type="entry name" value="PEROXIREDOXIN-LIKE 2C"/>
    <property type="match status" value="1"/>
</dbReference>
<feature type="compositionally biased region" description="Gly residues" evidence="1">
    <location>
        <begin position="329"/>
        <end position="348"/>
    </location>
</feature>
<dbReference type="Proteomes" id="UP001286456">
    <property type="component" value="Unassembled WGS sequence"/>
</dbReference>
<feature type="compositionally biased region" description="Low complexity" evidence="1">
    <location>
        <begin position="28"/>
        <end position="53"/>
    </location>
</feature>
<dbReference type="PANTHER" id="PTHR28630">
    <property type="match status" value="1"/>
</dbReference>
<dbReference type="InterPro" id="IPR036249">
    <property type="entry name" value="Thioredoxin-like_sf"/>
</dbReference>
<evidence type="ECO:0000313" key="3">
    <source>
        <dbReference type="Proteomes" id="UP001286456"/>
    </source>
</evidence>
<feature type="compositionally biased region" description="Pro residues" evidence="1">
    <location>
        <begin position="1"/>
        <end position="10"/>
    </location>
</feature>
<organism evidence="2 3">
    <name type="scientific">Cercophora scortea</name>
    <dbReference type="NCBI Taxonomy" id="314031"/>
    <lineage>
        <taxon>Eukaryota</taxon>
        <taxon>Fungi</taxon>
        <taxon>Dikarya</taxon>
        <taxon>Ascomycota</taxon>
        <taxon>Pezizomycotina</taxon>
        <taxon>Sordariomycetes</taxon>
        <taxon>Sordariomycetidae</taxon>
        <taxon>Sordariales</taxon>
        <taxon>Lasiosphaeriaceae</taxon>
        <taxon>Cercophora</taxon>
    </lineage>
</organism>
<feature type="compositionally biased region" description="Basic and acidic residues" evidence="1">
    <location>
        <begin position="367"/>
        <end position="380"/>
    </location>
</feature>
<dbReference type="Pfam" id="PF13911">
    <property type="entry name" value="AhpC-TSA_2"/>
    <property type="match status" value="1"/>
</dbReference>
<feature type="region of interest" description="Disordered" evidence="1">
    <location>
        <begin position="327"/>
        <end position="380"/>
    </location>
</feature>
<feature type="region of interest" description="Disordered" evidence="1">
    <location>
        <begin position="1"/>
        <end position="104"/>
    </location>
</feature>
<name>A0AAE0IM33_9PEZI</name>
<dbReference type="CDD" id="cd02970">
    <property type="entry name" value="PRX_like2"/>
    <property type="match status" value="1"/>
</dbReference>
<feature type="compositionally biased region" description="Low complexity" evidence="1">
    <location>
        <begin position="87"/>
        <end position="104"/>
    </location>
</feature>
<reference evidence="2" key="2">
    <citation type="submission" date="2023-06" db="EMBL/GenBank/DDBJ databases">
        <authorList>
            <consortium name="Lawrence Berkeley National Laboratory"/>
            <person name="Haridas S."/>
            <person name="Hensen N."/>
            <person name="Bonometti L."/>
            <person name="Westerberg I."/>
            <person name="Brannstrom I.O."/>
            <person name="Guillou S."/>
            <person name="Cros-Aarteil S."/>
            <person name="Calhoun S."/>
            <person name="Kuo A."/>
            <person name="Mondo S."/>
            <person name="Pangilinan J."/>
            <person name="Riley R."/>
            <person name="Labutti K."/>
            <person name="Andreopoulos B."/>
            <person name="Lipzen A."/>
            <person name="Chen C."/>
            <person name="Yanf M."/>
            <person name="Daum C."/>
            <person name="Ng V."/>
            <person name="Clum A."/>
            <person name="Steindorff A."/>
            <person name="Ohm R."/>
            <person name="Martin F."/>
            <person name="Silar P."/>
            <person name="Natvig D."/>
            <person name="Lalanne C."/>
            <person name="Gautier V."/>
            <person name="Ament-Velasquez S.L."/>
            <person name="Kruys A."/>
            <person name="Hutchinson M.I."/>
            <person name="Powell A.J."/>
            <person name="Barry K."/>
            <person name="Miller A.N."/>
            <person name="Grigoriev I.V."/>
            <person name="Debuchy R."/>
            <person name="Gladieux P."/>
            <person name="Thoren M.H."/>
            <person name="Johannesson H."/>
        </authorList>
    </citation>
    <scope>NUCLEOTIDE SEQUENCE</scope>
    <source>
        <strain evidence="2">SMH4131-1</strain>
    </source>
</reference>
<evidence type="ECO:0000256" key="1">
    <source>
        <dbReference type="SAM" id="MobiDB-lite"/>
    </source>
</evidence>
<evidence type="ECO:0000313" key="2">
    <source>
        <dbReference type="EMBL" id="KAK3327443.1"/>
    </source>
</evidence>
<comment type="caution">
    <text evidence="2">The sequence shown here is derived from an EMBL/GenBank/DDBJ whole genome shotgun (WGS) entry which is preliminary data.</text>
</comment>
<dbReference type="AlphaFoldDB" id="A0AAE0IM33"/>
<reference evidence="2" key="1">
    <citation type="journal article" date="2023" name="Mol. Phylogenet. Evol.">
        <title>Genome-scale phylogeny and comparative genomics of the fungal order Sordariales.</title>
        <authorList>
            <person name="Hensen N."/>
            <person name="Bonometti L."/>
            <person name="Westerberg I."/>
            <person name="Brannstrom I.O."/>
            <person name="Guillou S."/>
            <person name="Cros-Aarteil S."/>
            <person name="Calhoun S."/>
            <person name="Haridas S."/>
            <person name="Kuo A."/>
            <person name="Mondo S."/>
            <person name="Pangilinan J."/>
            <person name="Riley R."/>
            <person name="LaButti K."/>
            <person name="Andreopoulos B."/>
            <person name="Lipzen A."/>
            <person name="Chen C."/>
            <person name="Yan M."/>
            <person name="Daum C."/>
            <person name="Ng V."/>
            <person name="Clum A."/>
            <person name="Steindorff A."/>
            <person name="Ohm R.A."/>
            <person name="Martin F."/>
            <person name="Silar P."/>
            <person name="Natvig D.O."/>
            <person name="Lalanne C."/>
            <person name="Gautier V."/>
            <person name="Ament-Velasquez S.L."/>
            <person name="Kruys A."/>
            <person name="Hutchinson M.I."/>
            <person name="Powell A.J."/>
            <person name="Barry K."/>
            <person name="Miller A.N."/>
            <person name="Grigoriev I.V."/>
            <person name="Debuchy R."/>
            <person name="Gladieux P."/>
            <person name="Hiltunen Thoren M."/>
            <person name="Johannesson H."/>
        </authorList>
    </citation>
    <scope>NUCLEOTIDE SEQUENCE</scope>
    <source>
        <strain evidence="2">SMH4131-1</strain>
    </source>
</reference>
<protein>
    <submittedName>
        <fullName evidence="2">AhpC/TSA antioxidant enzyme-domain-containing protein</fullName>
    </submittedName>
</protein>
<accession>A0AAE0IM33</accession>
<dbReference type="InterPro" id="IPR032801">
    <property type="entry name" value="PXL2A/B/C"/>
</dbReference>
<dbReference type="FunFam" id="3.40.30.10:FF:000404">
    <property type="entry name" value="WGS project CABT00000000 data, contig 2.14"/>
    <property type="match status" value="1"/>
</dbReference>
<proteinExistence type="predicted"/>